<dbReference type="HOGENOM" id="CLU_2274479_0_0_5"/>
<dbReference type="EMBL" id="ACQA01000002">
    <property type="protein sequence ID" value="EEQ94427.1"/>
    <property type="molecule type" value="Genomic_DNA"/>
</dbReference>
<dbReference type="Proteomes" id="UP000004386">
    <property type="component" value="Unassembled WGS sequence"/>
</dbReference>
<gene>
    <name evidence="1" type="ORF">OINT_2001656</name>
</gene>
<comment type="caution">
    <text evidence="1">The sequence shown here is derived from an EMBL/GenBank/DDBJ whole genome shotgun (WGS) entry which is preliminary data.</text>
</comment>
<sequence length="102" mass="11767">MTILPFLFVSLMWGGRTRRTIPLRALVDTIKSDWKVSVQRACSVLKIDRSLYVYKSRRDEQAELKVGNKNICQTRVRYGYRRVRGAPHARALDGYGSILPII</sequence>
<organism evidence="1 2">
    <name type="scientific">Brucella intermedia LMG 3301</name>
    <dbReference type="NCBI Taxonomy" id="641118"/>
    <lineage>
        <taxon>Bacteria</taxon>
        <taxon>Pseudomonadati</taxon>
        <taxon>Pseudomonadota</taxon>
        <taxon>Alphaproteobacteria</taxon>
        <taxon>Hyphomicrobiales</taxon>
        <taxon>Brucellaceae</taxon>
        <taxon>Brucella/Ochrobactrum group</taxon>
        <taxon>Brucella</taxon>
    </lineage>
</organism>
<reference evidence="1 2" key="1">
    <citation type="submission" date="2009-05" db="EMBL/GenBank/DDBJ databases">
        <authorList>
            <person name="Setubal J.C."/>
            <person name="Boyle S."/>
            <person name="Crasta O.R."/>
            <person name="Gillespie J.J."/>
            <person name="Kenyon R.W."/>
            <person name="Lu J."/>
            <person name="Mane S."/>
            <person name="Nagrani S."/>
            <person name="Shallom J.M."/>
            <person name="Shallom S."/>
            <person name="Shukla M."/>
            <person name="Snyder E.E."/>
            <person name="Sobral B.W."/>
            <person name="Wattam A.R."/>
            <person name="Will R."/>
            <person name="Williams K."/>
            <person name="Yoo H."/>
            <person name="Munk C."/>
            <person name="Tapia R."/>
            <person name="Green L."/>
            <person name="Rogers Y."/>
            <person name="Detter J.C."/>
            <person name="Bruce D."/>
            <person name="Brettin T.S."/>
            <person name="Tsolis R."/>
        </authorList>
    </citation>
    <scope>NUCLEOTIDE SEQUENCE [LARGE SCALE GENOMIC DNA]</scope>
    <source>
        <strain evidence="1 2">LMG 3301</strain>
    </source>
</reference>
<evidence type="ECO:0000313" key="1">
    <source>
        <dbReference type="EMBL" id="EEQ94427.1"/>
    </source>
</evidence>
<proteinExistence type="predicted"/>
<accession>C4WQ86</accession>
<evidence type="ECO:0000313" key="2">
    <source>
        <dbReference type="Proteomes" id="UP000004386"/>
    </source>
</evidence>
<name>C4WQ86_9HYPH</name>
<dbReference type="AlphaFoldDB" id="C4WQ86"/>
<protein>
    <submittedName>
        <fullName evidence="1">Transposase</fullName>
    </submittedName>
</protein>